<dbReference type="Gene3D" id="1.20.58.1770">
    <property type="match status" value="1"/>
</dbReference>
<evidence type="ECO:0000313" key="8">
    <source>
        <dbReference type="EMBL" id="CAD7250146.1"/>
    </source>
</evidence>
<evidence type="ECO:0008006" key="10">
    <source>
        <dbReference type="Google" id="ProtNLM"/>
    </source>
</evidence>
<dbReference type="InterPro" id="IPR034744">
    <property type="entry name" value="RH2"/>
</dbReference>
<dbReference type="InterPro" id="IPR034743">
    <property type="entry name" value="RH1"/>
</dbReference>
<dbReference type="PROSITE" id="PS51777">
    <property type="entry name" value="RH2"/>
    <property type="match status" value="1"/>
</dbReference>
<feature type="coiled-coil region" evidence="4">
    <location>
        <begin position="78"/>
        <end position="112"/>
    </location>
</feature>
<evidence type="ECO:0000256" key="2">
    <source>
        <dbReference type="ARBA" id="ARBA00022927"/>
    </source>
</evidence>
<dbReference type="Pfam" id="PF09744">
    <property type="entry name" value="RH1"/>
    <property type="match status" value="1"/>
</dbReference>
<reference evidence="8" key="1">
    <citation type="submission" date="2020-11" db="EMBL/GenBank/DDBJ databases">
        <authorList>
            <person name="Tran Van P."/>
        </authorList>
    </citation>
    <scope>NUCLEOTIDE SEQUENCE</scope>
</reference>
<feature type="region of interest" description="Disordered" evidence="5">
    <location>
        <begin position="254"/>
        <end position="281"/>
    </location>
</feature>
<dbReference type="OrthoDB" id="10069524at2759"/>
<sequence>MPQLRVLCTQRSRPSTEFGCMDHESVSVVSVVEVYELAAEVGKEFERIMDQYGHDCLGGLMPKVITILEHLEAQAVKHEQESSAIDDLQAKIKKLERERVEKAEYRARFEKELETTEETWAQESRELGALVCKLQQENARLSAALSKFDRSPQSPPPLPGMDSILVEELQHRVKEERDRAHQQELLIQDLQLRIEGLQSQVESAQNGARELRRRLRAAKDQSVHLVEERTDYQVQVGNLTKEIYVLKQQLGLAEKENRDLARSQEEEKDCENDPRKPRFSTEELKEILQERNDLKARVSELEDQLRYYQSQNREVVEETSKESEGERKEELAENGEAPVQGPMPPEPADAPWKKQDSGIRKLCVLFKWLLRIVLGPVLSWANRA</sequence>
<dbReference type="GO" id="GO:0051959">
    <property type="term" value="F:dynein light intermediate chain binding"/>
    <property type="evidence" value="ECO:0007669"/>
    <property type="project" value="TreeGrafter"/>
</dbReference>
<dbReference type="PANTHER" id="PTHR21502:SF4">
    <property type="entry name" value="RILP-LIKE PROTEIN HOMOLOG"/>
    <property type="match status" value="1"/>
</dbReference>
<dbReference type="InterPro" id="IPR021563">
    <property type="entry name" value="RILP_dimer"/>
</dbReference>
<proteinExistence type="predicted"/>
<feature type="domain" description="RH1" evidence="6">
    <location>
        <begin position="17"/>
        <end position="105"/>
    </location>
</feature>
<dbReference type="Pfam" id="PF11461">
    <property type="entry name" value="RILP"/>
    <property type="match status" value="1"/>
</dbReference>
<feature type="region of interest" description="Disordered" evidence="5">
    <location>
        <begin position="312"/>
        <end position="354"/>
    </location>
</feature>
<dbReference type="GO" id="GO:0031267">
    <property type="term" value="F:small GTPase binding"/>
    <property type="evidence" value="ECO:0007669"/>
    <property type="project" value="TreeGrafter"/>
</dbReference>
<keyword evidence="2" id="KW-0653">Protein transport</keyword>
<name>A0A7R9A9T6_9CRUS</name>
<evidence type="ECO:0000313" key="9">
    <source>
        <dbReference type="Proteomes" id="UP000677054"/>
    </source>
</evidence>
<gene>
    <name evidence="8" type="ORF">DSTB1V02_LOCUS9929</name>
</gene>
<dbReference type="GO" id="GO:0015031">
    <property type="term" value="P:protein transport"/>
    <property type="evidence" value="ECO:0007669"/>
    <property type="project" value="UniProtKB-KW"/>
</dbReference>
<evidence type="ECO:0000256" key="5">
    <source>
        <dbReference type="SAM" id="MobiDB-lite"/>
    </source>
</evidence>
<evidence type="ECO:0000256" key="3">
    <source>
        <dbReference type="ARBA" id="ARBA00023054"/>
    </source>
</evidence>
<keyword evidence="1" id="KW-0813">Transport</keyword>
<keyword evidence="3 4" id="KW-0175">Coiled coil</keyword>
<dbReference type="GO" id="GO:0005737">
    <property type="term" value="C:cytoplasm"/>
    <property type="evidence" value="ECO:0007669"/>
    <property type="project" value="TreeGrafter"/>
</dbReference>
<evidence type="ECO:0000259" key="7">
    <source>
        <dbReference type="PROSITE" id="PS51777"/>
    </source>
</evidence>
<feature type="domain" description="RH2" evidence="7">
    <location>
        <begin position="276"/>
        <end position="362"/>
    </location>
</feature>
<dbReference type="Gene3D" id="6.10.230.10">
    <property type="match status" value="1"/>
</dbReference>
<evidence type="ECO:0000259" key="6">
    <source>
        <dbReference type="PROSITE" id="PS51776"/>
    </source>
</evidence>
<organism evidence="8">
    <name type="scientific">Darwinula stevensoni</name>
    <dbReference type="NCBI Taxonomy" id="69355"/>
    <lineage>
        <taxon>Eukaryota</taxon>
        <taxon>Metazoa</taxon>
        <taxon>Ecdysozoa</taxon>
        <taxon>Arthropoda</taxon>
        <taxon>Crustacea</taxon>
        <taxon>Oligostraca</taxon>
        <taxon>Ostracoda</taxon>
        <taxon>Podocopa</taxon>
        <taxon>Podocopida</taxon>
        <taxon>Darwinulocopina</taxon>
        <taxon>Darwinuloidea</taxon>
        <taxon>Darwinulidae</taxon>
        <taxon>Darwinula</taxon>
    </lineage>
</organism>
<dbReference type="Proteomes" id="UP000677054">
    <property type="component" value="Unassembled WGS sequence"/>
</dbReference>
<evidence type="ECO:0000256" key="4">
    <source>
        <dbReference type="SAM" id="Coils"/>
    </source>
</evidence>
<dbReference type="PANTHER" id="PTHR21502">
    <property type="entry name" value="ZINC FINGER PROTEIN DZIP1"/>
    <property type="match status" value="1"/>
</dbReference>
<feature type="compositionally biased region" description="Basic and acidic residues" evidence="5">
    <location>
        <begin position="314"/>
        <end position="331"/>
    </location>
</feature>
<dbReference type="GO" id="GO:0036064">
    <property type="term" value="C:ciliary basal body"/>
    <property type="evidence" value="ECO:0007669"/>
    <property type="project" value="TreeGrafter"/>
</dbReference>
<protein>
    <recommendedName>
        <fullName evidence="10">RILP-like protein 1</fullName>
    </recommendedName>
</protein>
<dbReference type="SUPFAM" id="SSF161256">
    <property type="entry name" value="RILP dimerisation region"/>
    <property type="match status" value="1"/>
</dbReference>
<dbReference type="InterPro" id="IPR051241">
    <property type="entry name" value="DZIP_RILPL"/>
</dbReference>
<dbReference type="EMBL" id="LR902193">
    <property type="protein sequence ID" value="CAD7250146.1"/>
    <property type="molecule type" value="Genomic_DNA"/>
</dbReference>
<dbReference type="EMBL" id="CAJPEV010002676">
    <property type="protein sequence ID" value="CAG0897721.1"/>
    <property type="molecule type" value="Genomic_DNA"/>
</dbReference>
<keyword evidence="9" id="KW-1185">Reference proteome</keyword>
<evidence type="ECO:0000256" key="1">
    <source>
        <dbReference type="ARBA" id="ARBA00022448"/>
    </source>
</evidence>
<dbReference type="AlphaFoldDB" id="A0A7R9A9T6"/>
<dbReference type="GO" id="GO:0046983">
    <property type="term" value="F:protein dimerization activity"/>
    <property type="evidence" value="ECO:0007669"/>
    <property type="project" value="InterPro"/>
</dbReference>
<dbReference type="GO" id="GO:0060271">
    <property type="term" value="P:cilium assembly"/>
    <property type="evidence" value="ECO:0007669"/>
    <property type="project" value="TreeGrafter"/>
</dbReference>
<dbReference type="PROSITE" id="PS51776">
    <property type="entry name" value="RH1"/>
    <property type="match status" value="1"/>
</dbReference>
<accession>A0A7R9A9T6</accession>
<dbReference type="CDD" id="cd14445">
    <property type="entry name" value="RILP-like"/>
    <property type="match status" value="1"/>
</dbReference>